<keyword evidence="4" id="KW-1134">Transmembrane beta strand</keyword>
<keyword evidence="13" id="KW-1185">Reference proteome</keyword>
<keyword evidence="8" id="KW-0626">Porin</keyword>
<keyword evidence="5" id="KW-0812">Transmembrane</keyword>
<dbReference type="GO" id="GO:0046930">
    <property type="term" value="C:pore complex"/>
    <property type="evidence" value="ECO:0007669"/>
    <property type="project" value="UniProtKB-KW"/>
</dbReference>
<evidence type="ECO:0000256" key="3">
    <source>
        <dbReference type="ARBA" id="ARBA00022448"/>
    </source>
</evidence>
<proteinExistence type="predicted"/>
<evidence type="ECO:0000313" key="13">
    <source>
        <dbReference type="Proteomes" id="UP000251341"/>
    </source>
</evidence>
<keyword evidence="6" id="KW-0732">Signal</keyword>
<dbReference type="Pfam" id="PF13609">
    <property type="entry name" value="Porin_4"/>
    <property type="match status" value="1"/>
</dbReference>
<name>A0A315ESG6_9BURK</name>
<keyword evidence="7" id="KW-0406">Ion transport</keyword>
<feature type="domain" description="Porin" evidence="11">
    <location>
        <begin position="2"/>
        <end position="367"/>
    </location>
</feature>
<protein>
    <recommendedName>
        <fullName evidence="11">Porin domain-containing protein</fullName>
    </recommendedName>
</protein>
<dbReference type="EMBL" id="NESP01000001">
    <property type="protein sequence ID" value="PUE59735.1"/>
    <property type="molecule type" value="Genomic_DNA"/>
</dbReference>
<dbReference type="SUPFAM" id="SSF56935">
    <property type="entry name" value="Porins"/>
    <property type="match status" value="1"/>
</dbReference>
<evidence type="ECO:0000256" key="4">
    <source>
        <dbReference type="ARBA" id="ARBA00022452"/>
    </source>
</evidence>
<gene>
    <name evidence="12" type="ORF">B9Z44_09200</name>
</gene>
<evidence type="ECO:0000256" key="10">
    <source>
        <dbReference type="ARBA" id="ARBA00023237"/>
    </source>
</evidence>
<evidence type="ECO:0000256" key="2">
    <source>
        <dbReference type="ARBA" id="ARBA00011233"/>
    </source>
</evidence>
<dbReference type="InterPro" id="IPR023614">
    <property type="entry name" value="Porin_dom_sf"/>
</dbReference>
<evidence type="ECO:0000256" key="9">
    <source>
        <dbReference type="ARBA" id="ARBA00023136"/>
    </source>
</evidence>
<evidence type="ECO:0000256" key="1">
    <source>
        <dbReference type="ARBA" id="ARBA00004571"/>
    </source>
</evidence>
<keyword evidence="3" id="KW-0813">Transport</keyword>
<dbReference type="Gene3D" id="2.40.160.10">
    <property type="entry name" value="Porin"/>
    <property type="match status" value="1"/>
</dbReference>
<comment type="subunit">
    <text evidence="2">Homotrimer.</text>
</comment>
<dbReference type="GO" id="GO:0006811">
    <property type="term" value="P:monoatomic ion transport"/>
    <property type="evidence" value="ECO:0007669"/>
    <property type="project" value="UniProtKB-KW"/>
</dbReference>
<accession>A0A315ESG6</accession>
<dbReference type="CDD" id="cd00342">
    <property type="entry name" value="gram_neg_porins"/>
    <property type="match status" value="1"/>
</dbReference>
<organism evidence="12 13">
    <name type="scientific">Limnohabitans curvus</name>
    <dbReference type="NCBI Taxonomy" id="323423"/>
    <lineage>
        <taxon>Bacteria</taxon>
        <taxon>Pseudomonadati</taxon>
        <taxon>Pseudomonadota</taxon>
        <taxon>Betaproteobacteria</taxon>
        <taxon>Burkholderiales</taxon>
        <taxon>Comamonadaceae</taxon>
        <taxon>Limnohabitans</taxon>
    </lineage>
</organism>
<dbReference type="AlphaFoldDB" id="A0A315ESG6"/>
<dbReference type="PRINTS" id="PR00184">
    <property type="entry name" value="NEISSPPORIN"/>
</dbReference>
<evidence type="ECO:0000313" key="12">
    <source>
        <dbReference type="EMBL" id="PUE59735.1"/>
    </source>
</evidence>
<dbReference type="PANTHER" id="PTHR34501:SF9">
    <property type="entry name" value="MAJOR OUTER MEMBRANE PROTEIN P.IA"/>
    <property type="match status" value="1"/>
</dbReference>
<evidence type="ECO:0000256" key="7">
    <source>
        <dbReference type="ARBA" id="ARBA00023065"/>
    </source>
</evidence>
<dbReference type="PANTHER" id="PTHR34501">
    <property type="entry name" value="PROTEIN YDDL-RELATED"/>
    <property type="match status" value="1"/>
</dbReference>
<comment type="caution">
    <text evidence="12">The sequence shown here is derived from an EMBL/GenBank/DDBJ whole genome shotgun (WGS) entry which is preliminary data.</text>
</comment>
<dbReference type="InterPro" id="IPR033900">
    <property type="entry name" value="Gram_neg_porin_domain"/>
</dbReference>
<dbReference type="RefSeq" id="WP_108402264.1">
    <property type="nucleotide sequence ID" value="NZ_NESP01000001.1"/>
</dbReference>
<evidence type="ECO:0000256" key="6">
    <source>
        <dbReference type="ARBA" id="ARBA00022729"/>
    </source>
</evidence>
<dbReference type="InterPro" id="IPR050298">
    <property type="entry name" value="Gram-neg_bact_OMP"/>
</dbReference>
<evidence type="ECO:0000256" key="5">
    <source>
        <dbReference type="ARBA" id="ARBA00022692"/>
    </source>
</evidence>
<dbReference type="GO" id="GO:0009279">
    <property type="term" value="C:cell outer membrane"/>
    <property type="evidence" value="ECO:0007669"/>
    <property type="project" value="UniProtKB-SubCell"/>
</dbReference>
<comment type="subcellular location">
    <subcellularLocation>
        <location evidence="1">Cell outer membrane</location>
        <topology evidence="1">Multi-pass membrane protein</topology>
    </subcellularLocation>
</comment>
<keyword evidence="10" id="KW-0998">Cell outer membrane</keyword>
<dbReference type="Proteomes" id="UP000251341">
    <property type="component" value="Unassembled WGS sequence"/>
</dbReference>
<keyword evidence="9" id="KW-0472">Membrane</keyword>
<reference evidence="12 13" key="1">
    <citation type="submission" date="2017-04" db="EMBL/GenBank/DDBJ databases">
        <title>Unexpected and diverse lifestyles within the genus Limnohabitans.</title>
        <authorList>
            <person name="Kasalicky V."/>
            <person name="Mehrshad M."/>
            <person name="Andrei S.-A."/>
            <person name="Salcher M."/>
            <person name="Kratochvilova H."/>
            <person name="Simek K."/>
            <person name="Ghai R."/>
        </authorList>
    </citation>
    <scope>NUCLEOTIDE SEQUENCE [LARGE SCALE GENOMIC DNA]</scope>
    <source>
        <strain evidence="12 13">MWH-C5</strain>
    </source>
</reference>
<dbReference type="GO" id="GO:0015288">
    <property type="term" value="F:porin activity"/>
    <property type="evidence" value="ECO:0007669"/>
    <property type="project" value="UniProtKB-KW"/>
</dbReference>
<evidence type="ECO:0000256" key="8">
    <source>
        <dbReference type="ARBA" id="ARBA00023114"/>
    </source>
</evidence>
<dbReference type="InterPro" id="IPR002299">
    <property type="entry name" value="Porin_Neis"/>
</dbReference>
<sequence length="398" mass="41152">MAALAATSAFAQNVVSLYGTLDMGVGNISYKLNDIVQTTRSGAQSSANDTSRWGMTGTEDLGGGMAAEFKIEQGIGTNPRSGIAKDLTLTNGTSNGNAYTLDNTVLGDRELWAAVKSGAARVQVGYGVTGMRNLAVQTDAAQSNQFGNQIAHDVGAYRRAGVRVDYNLAGGWLVSGGVSGNRSNQGTVATGSGATAPALGGELRNGKGWTLGAQYTQGPINAGYFHDEVTSQSPAVLAANYAQSPAPYLTIAAAAANTTKKTDLLAASYDMGVAKLYGQYYSQKAVQNDDATDTGAGAGKIQGTSFGVRVPVGKATFFAQSLNMKDKQYVAAATGEDRKYTGSSFGVRYDVSKRTYAYVNTGSLKKDASAGSNSAGTSLANNNGTKYQQTALGIVHSF</sequence>
<evidence type="ECO:0000259" key="11">
    <source>
        <dbReference type="Pfam" id="PF13609"/>
    </source>
</evidence>